<keyword evidence="6 13" id="KW-0479">Metal-binding</keyword>
<comment type="cofactor">
    <cofactor evidence="13">
        <name>Mg(2+)</name>
        <dbReference type="ChEBI" id="CHEBI:18420"/>
    </cofactor>
    <text evidence="13">Binds 2 magnesium ions per tetramer.</text>
</comment>
<dbReference type="Proteomes" id="UP000179102">
    <property type="component" value="Unassembled WGS sequence"/>
</dbReference>
<dbReference type="AlphaFoldDB" id="A0A1F5G8E8"/>
<feature type="binding site" evidence="13">
    <location>
        <position position="271"/>
    </location>
    <ligand>
        <name>Mg(2+)</name>
        <dbReference type="ChEBI" id="CHEBI:18420"/>
        <note>shared with beta subunit</note>
    </ligand>
</feature>
<gene>
    <name evidence="13" type="primary">pheS</name>
    <name evidence="15" type="ORF">A2870_01150</name>
</gene>
<proteinExistence type="inferred from homology"/>
<dbReference type="GO" id="GO:0000287">
    <property type="term" value="F:magnesium ion binding"/>
    <property type="evidence" value="ECO:0007669"/>
    <property type="project" value="UniProtKB-UniRule"/>
</dbReference>
<dbReference type="InterPro" id="IPR006195">
    <property type="entry name" value="aa-tRNA-synth_II"/>
</dbReference>
<dbReference type="GO" id="GO:0005737">
    <property type="term" value="C:cytoplasm"/>
    <property type="evidence" value="ECO:0007669"/>
    <property type="project" value="UniProtKB-SubCell"/>
</dbReference>
<evidence type="ECO:0000256" key="8">
    <source>
        <dbReference type="ARBA" id="ARBA00022840"/>
    </source>
</evidence>
<dbReference type="HAMAP" id="MF_00281">
    <property type="entry name" value="Phe_tRNA_synth_alpha1"/>
    <property type="match status" value="1"/>
</dbReference>
<evidence type="ECO:0000313" key="16">
    <source>
        <dbReference type="Proteomes" id="UP000179102"/>
    </source>
</evidence>
<dbReference type="GO" id="GO:0000049">
    <property type="term" value="F:tRNA binding"/>
    <property type="evidence" value="ECO:0007669"/>
    <property type="project" value="InterPro"/>
</dbReference>
<evidence type="ECO:0000256" key="7">
    <source>
        <dbReference type="ARBA" id="ARBA00022741"/>
    </source>
</evidence>
<dbReference type="GO" id="GO:0005524">
    <property type="term" value="F:ATP binding"/>
    <property type="evidence" value="ECO:0007669"/>
    <property type="project" value="UniProtKB-UniRule"/>
</dbReference>
<evidence type="ECO:0000256" key="6">
    <source>
        <dbReference type="ARBA" id="ARBA00022723"/>
    </source>
</evidence>
<dbReference type="SUPFAM" id="SSF55681">
    <property type="entry name" value="Class II aaRS and biotin synthetases"/>
    <property type="match status" value="1"/>
</dbReference>
<dbReference type="Gene3D" id="3.30.930.10">
    <property type="entry name" value="Bira Bifunctional Protein, Domain 2"/>
    <property type="match status" value="1"/>
</dbReference>
<comment type="caution">
    <text evidence="15">The sequence shown here is derived from an EMBL/GenBank/DDBJ whole genome shotgun (WGS) entry which is preliminary data.</text>
</comment>
<keyword evidence="7 13" id="KW-0547">Nucleotide-binding</keyword>
<dbReference type="EC" id="6.1.1.20" evidence="13"/>
<dbReference type="Pfam" id="PF02912">
    <property type="entry name" value="Phe_tRNA-synt_N"/>
    <property type="match status" value="1"/>
</dbReference>
<sequence>MDQKIKTVLDDAKSKIESAKVVKDLEQIYIEIFGRNGLVTNLTKQIKDIKPQDRASFGQSVNSAKKEIEEYLEKKRSSLIVSRPSTPIDITAPGKKQQIGHLHLVSQAMEEIAGIFKKLGYSLQSYPEVDWDWYAFESLNMPKNHPARDDWETFFIKGDPPAGGKSYLGNLVLTPHTSNGQVREMERVKEPASPKAASRGGPPIRMINIARCYRRQIDVSHTPMFHQFEGLFIDKNVSIADLKGTFDYFTSHFFGPKRVTRLRPHHFRFTEPSFEVDVTCGVCLGKGCRICKSGWLELGGAGMVHPKVLKAGGIDPQKYNGFAFGWGIERTIAMKTELPDIRLLYQNDLRFLEQF</sequence>
<comment type="similarity">
    <text evidence="2 13">Belongs to the class-II aminoacyl-tRNA synthetase family. Phe-tRNA synthetase alpha subunit type 1 subfamily.</text>
</comment>
<dbReference type="InterPro" id="IPR002319">
    <property type="entry name" value="Phenylalanyl-tRNA_Synthase"/>
</dbReference>
<evidence type="ECO:0000256" key="4">
    <source>
        <dbReference type="ARBA" id="ARBA00022490"/>
    </source>
</evidence>
<dbReference type="NCBIfam" id="TIGR00468">
    <property type="entry name" value="pheS"/>
    <property type="match status" value="1"/>
</dbReference>
<evidence type="ECO:0000256" key="12">
    <source>
        <dbReference type="ARBA" id="ARBA00049255"/>
    </source>
</evidence>
<keyword evidence="11 13" id="KW-0030">Aminoacyl-tRNA synthetase</keyword>
<evidence type="ECO:0000256" key="1">
    <source>
        <dbReference type="ARBA" id="ARBA00004496"/>
    </source>
</evidence>
<keyword evidence="4 13" id="KW-0963">Cytoplasm</keyword>
<keyword evidence="5 13" id="KW-0436">Ligase</keyword>
<organism evidence="15 16">
    <name type="scientific">Candidatus Curtissbacteria bacterium RIFCSPHIGHO2_01_FULL_41_11</name>
    <dbReference type="NCBI Taxonomy" id="1797711"/>
    <lineage>
        <taxon>Bacteria</taxon>
        <taxon>Candidatus Curtissiibacteriota</taxon>
    </lineage>
</organism>
<dbReference type="SUPFAM" id="SSF46589">
    <property type="entry name" value="tRNA-binding arm"/>
    <property type="match status" value="1"/>
</dbReference>
<protein>
    <recommendedName>
        <fullName evidence="13">Phenylalanine--tRNA ligase alpha subunit</fullName>
        <ecNumber evidence="13">6.1.1.20</ecNumber>
    </recommendedName>
    <alternativeName>
        <fullName evidence="13">Phenylalanyl-tRNA synthetase alpha subunit</fullName>
        <shortName evidence="13">PheRS</shortName>
    </alternativeName>
</protein>
<keyword evidence="9 13" id="KW-0460">Magnesium</keyword>
<dbReference type="InterPro" id="IPR022911">
    <property type="entry name" value="Phe_tRNA_ligase_alpha1_bac"/>
</dbReference>
<evidence type="ECO:0000313" key="15">
    <source>
        <dbReference type="EMBL" id="OGD88119.1"/>
    </source>
</evidence>
<dbReference type="InterPro" id="IPR004529">
    <property type="entry name" value="Phe-tRNA-synth_IIc_asu"/>
</dbReference>
<dbReference type="CDD" id="cd00496">
    <property type="entry name" value="PheRS_alpha_core"/>
    <property type="match status" value="1"/>
</dbReference>
<evidence type="ECO:0000256" key="10">
    <source>
        <dbReference type="ARBA" id="ARBA00022917"/>
    </source>
</evidence>
<evidence type="ECO:0000256" key="5">
    <source>
        <dbReference type="ARBA" id="ARBA00022598"/>
    </source>
</evidence>
<dbReference type="PANTHER" id="PTHR11538">
    <property type="entry name" value="PHENYLALANYL-TRNA SYNTHETASE"/>
    <property type="match status" value="1"/>
</dbReference>
<dbReference type="GO" id="GO:0006432">
    <property type="term" value="P:phenylalanyl-tRNA aminoacylation"/>
    <property type="evidence" value="ECO:0007669"/>
    <property type="project" value="UniProtKB-UniRule"/>
</dbReference>
<evidence type="ECO:0000256" key="9">
    <source>
        <dbReference type="ARBA" id="ARBA00022842"/>
    </source>
</evidence>
<dbReference type="Pfam" id="PF01409">
    <property type="entry name" value="tRNA-synt_2d"/>
    <property type="match status" value="1"/>
</dbReference>
<dbReference type="InterPro" id="IPR004188">
    <property type="entry name" value="Phe-tRNA_ligase_II_N"/>
</dbReference>
<comment type="catalytic activity">
    <reaction evidence="12 13">
        <text>tRNA(Phe) + L-phenylalanine + ATP = L-phenylalanyl-tRNA(Phe) + AMP + diphosphate + H(+)</text>
        <dbReference type="Rhea" id="RHEA:19413"/>
        <dbReference type="Rhea" id="RHEA-COMP:9668"/>
        <dbReference type="Rhea" id="RHEA-COMP:9699"/>
        <dbReference type="ChEBI" id="CHEBI:15378"/>
        <dbReference type="ChEBI" id="CHEBI:30616"/>
        <dbReference type="ChEBI" id="CHEBI:33019"/>
        <dbReference type="ChEBI" id="CHEBI:58095"/>
        <dbReference type="ChEBI" id="CHEBI:78442"/>
        <dbReference type="ChEBI" id="CHEBI:78531"/>
        <dbReference type="ChEBI" id="CHEBI:456215"/>
        <dbReference type="EC" id="6.1.1.20"/>
    </reaction>
</comment>
<dbReference type="GO" id="GO:0004826">
    <property type="term" value="F:phenylalanine-tRNA ligase activity"/>
    <property type="evidence" value="ECO:0007669"/>
    <property type="project" value="UniProtKB-UniRule"/>
</dbReference>
<keyword evidence="10 13" id="KW-0648">Protein biosynthesis</keyword>
<dbReference type="InterPro" id="IPR045864">
    <property type="entry name" value="aa-tRNA-synth_II/BPL/LPL"/>
</dbReference>
<comment type="subunit">
    <text evidence="3 13">Tetramer of two alpha and two beta subunits.</text>
</comment>
<keyword evidence="8 13" id="KW-0067">ATP-binding</keyword>
<reference evidence="15 16" key="1">
    <citation type="journal article" date="2016" name="Nat. Commun.">
        <title>Thousands of microbial genomes shed light on interconnected biogeochemical processes in an aquifer system.</title>
        <authorList>
            <person name="Anantharaman K."/>
            <person name="Brown C.T."/>
            <person name="Hug L.A."/>
            <person name="Sharon I."/>
            <person name="Castelle C.J."/>
            <person name="Probst A.J."/>
            <person name="Thomas B.C."/>
            <person name="Singh A."/>
            <person name="Wilkins M.J."/>
            <person name="Karaoz U."/>
            <person name="Brodie E.L."/>
            <person name="Williams K.H."/>
            <person name="Hubbard S.S."/>
            <person name="Banfield J.F."/>
        </authorList>
    </citation>
    <scope>NUCLEOTIDE SEQUENCE [LARGE SCALE GENOMIC DNA]</scope>
</reference>
<dbReference type="PROSITE" id="PS50862">
    <property type="entry name" value="AA_TRNA_LIGASE_II"/>
    <property type="match status" value="1"/>
</dbReference>
<dbReference type="EMBL" id="MFAZ01000003">
    <property type="protein sequence ID" value="OGD88119.1"/>
    <property type="molecule type" value="Genomic_DNA"/>
</dbReference>
<evidence type="ECO:0000256" key="2">
    <source>
        <dbReference type="ARBA" id="ARBA00010207"/>
    </source>
</evidence>
<feature type="domain" description="Aminoacyl-transfer RNA synthetases class-II family profile" evidence="14">
    <location>
        <begin position="115"/>
        <end position="354"/>
    </location>
</feature>
<evidence type="ECO:0000256" key="13">
    <source>
        <dbReference type="HAMAP-Rule" id="MF_00281"/>
    </source>
</evidence>
<evidence type="ECO:0000256" key="11">
    <source>
        <dbReference type="ARBA" id="ARBA00023146"/>
    </source>
</evidence>
<dbReference type="STRING" id="1797711.A2870_01150"/>
<evidence type="ECO:0000256" key="3">
    <source>
        <dbReference type="ARBA" id="ARBA00011209"/>
    </source>
</evidence>
<name>A0A1F5G8E8_9BACT</name>
<accession>A0A1F5G8E8</accession>
<dbReference type="PANTHER" id="PTHR11538:SF41">
    <property type="entry name" value="PHENYLALANINE--TRNA LIGASE, MITOCHONDRIAL"/>
    <property type="match status" value="1"/>
</dbReference>
<comment type="subcellular location">
    <subcellularLocation>
        <location evidence="1 13">Cytoplasm</location>
    </subcellularLocation>
</comment>
<dbReference type="InterPro" id="IPR010978">
    <property type="entry name" value="tRNA-bd_arm"/>
</dbReference>
<evidence type="ECO:0000259" key="14">
    <source>
        <dbReference type="PROSITE" id="PS50862"/>
    </source>
</evidence>